<evidence type="ECO:0000313" key="5">
    <source>
        <dbReference type="Proteomes" id="UP001595690"/>
    </source>
</evidence>
<feature type="domain" description="Flavin reductase like" evidence="3">
    <location>
        <begin position="18"/>
        <end position="160"/>
    </location>
</feature>
<protein>
    <submittedName>
        <fullName evidence="4">Flavin reductase family protein</fullName>
        <ecNumber evidence="4">1.5.1.-</ecNumber>
    </submittedName>
</protein>
<comment type="similarity">
    <text evidence="1">Belongs to the non-flavoprotein flavin reductase family.</text>
</comment>
<accession>A0ABV8BHR9</accession>
<dbReference type="EMBL" id="JBHRZI010000002">
    <property type="protein sequence ID" value="MFC3889918.1"/>
    <property type="molecule type" value="Genomic_DNA"/>
</dbReference>
<evidence type="ECO:0000259" key="3">
    <source>
        <dbReference type="SMART" id="SM00903"/>
    </source>
</evidence>
<keyword evidence="2 4" id="KW-0560">Oxidoreductase</keyword>
<dbReference type="InterPro" id="IPR012349">
    <property type="entry name" value="Split_barrel_FMN-bd"/>
</dbReference>
<proteinExistence type="inferred from homology"/>
<keyword evidence="5" id="KW-1185">Reference proteome</keyword>
<dbReference type="PANTHER" id="PTHR30466">
    <property type="entry name" value="FLAVIN REDUCTASE"/>
    <property type="match status" value="1"/>
</dbReference>
<sequence>MTTRADPALTGEDLRAFMRTWPTGIAVVTSTAGTNPVGCTVNSFTSVSLHPPLLMISLAQRSSTLAVIRQRESFAVNVLGFAHRQLATRFATSGDDRFAGVPWSERLGVPLLDDATAAAVCEVKQVVEAADHVLVIGSPCWCGHRDEGDPLVFFDSGHHRLA</sequence>
<evidence type="ECO:0000256" key="2">
    <source>
        <dbReference type="ARBA" id="ARBA00023002"/>
    </source>
</evidence>
<organism evidence="4 5">
    <name type="scientific">Lentzea rhizosphaerae</name>
    <dbReference type="NCBI Taxonomy" id="2041025"/>
    <lineage>
        <taxon>Bacteria</taxon>
        <taxon>Bacillati</taxon>
        <taxon>Actinomycetota</taxon>
        <taxon>Actinomycetes</taxon>
        <taxon>Pseudonocardiales</taxon>
        <taxon>Pseudonocardiaceae</taxon>
        <taxon>Lentzea</taxon>
    </lineage>
</organism>
<dbReference type="Pfam" id="PF01613">
    <property type="entry name" value="Flavin_Reduct"/>
    <property type="match status" value="1"/>
</dbReference>
<reference evidence="5" key="1">
    <citation type="journal article" date="2019" name="Int. J. Syst. Evol. Microbiol.">
        <title>The Global Catalogue of Microorganisms (GCM) 10K type strain sequencing project: providing services to taxonomists for standard genome sequencing and annotation.</title>
        <authorList>
            <consortium name="The Broad Institute Genomics Platform"/>
            <consortium name="The Broad Institute Genome Sequencing Center for Infectious Disease"/>
            <person name="Wu L."/>
            <person name="Ma J."/>
        </authorList>
    </citation>
    <scope>NUCLEOTIDE SEQUENCE [LARGE SCALE GENOMIC DNA]</scope>
    <source>
        <strain evidence="5">CGMCC 4.7405</strain>
    </source>
</reference>
<dbReference type="GO" id="GO:0016491">
    <property type="term" value="F:oxidoreductase activity"/>
    <property type="evidence" value="ECO:0007669"/>
    <property type="project" value="UniProtKB-KW"/>
</dbReference>
<name>A0ABV8BHR9_9PSEU</name>
<dbReference type="PANTHER" id="PTHR30466:SF11">
    <property type="entry name" value="FLAVIN-DEPENDENT MONOOXYGENASE, REDUCTASE SUBUNIT HSAB"/>
    <property type="match status" value="1"/>
</dbReference>
<dbReference type="RefSeq" id="WP_382367016.1">
    <property type="nucleotide sequence ID" value="NZ_JBHRZI010000002.1"/>
</dbReference>
<gene>
    <name evidence="4" type="ORF">ACFOWZ_00415</name>
</gene>
<dbReference type="EC" id="1.5.1.-" evidence="4"/>
<dbReference type="SMART" id="SM00903">
    <property type="entry name" value="Flavin_Reduct"/>
    <property type="match status" value="1"/>
</dbReference>
<comment type="caution">
    <text evidence="4">The sequence shown here is derived from an EMBL/GenBank/DDBJ whole genome shotgun (WGS) entry which is preliminary data.</text>
</comment>
<dbReference type="Gene3D" id="2.30.110.10">
    <property type="entry name" value="Electron Transport, Fmn-binding Protein, Chain A"/>
    <property type="match status" value="1"/>
</dbReference>
<dbReference type="InterPro" id="IPR002563">
    <property type="entry name" value="Flavin_Rdtase-like_dom"/>
</dbReference>
<dbReference type="InterPro" id="IPR050268">
    <property type="entry name" value="NADH-dep_flavin_reductase"/>
</dbReference>
<dbReference type="SUPFAM" id="SSF50475">
    <property type="entry name" value="FMN-binding split barrel"/>
    <property type="match status" value="1"/>
</dbReference>
<evidence type="ECO:0000313" key="4">
    <source>
        <dbReference type="EMBL" id="MFC3889918.1"/>
    </source>
</evidence>
<evidence type="ECO:0000256" key="1">
    <source>
        <dbReference type="ARBA" id="ARBA00008898"/>
    </source>
</evidence>
<dbReference type="Proteomes" id="UP001595690">
    <property type="component" value="Unassembled WGS sequence"/>
</dbReference>